<evidence type="ECO:0000313" key="2">
    <source>
        <dbReference type="EMBL" id="CAG7667414.1"/>
    </source>
</evidence>
<comment type="caution">
    <text evidence="2">The sequence shown here is derived from an EMBL/GenBank/DDBJ whole genome shotgun (WGS) entry which is preliminary data.</text>
</comment>
<name>A0A8J2J4J5_9HEXA</name>
<feature type="non-terminal residue" evidence="2">
    <location>
        <position position="1"/>
    </location>
</feature>
<evidence type="ECO:0000313" key="3">
    <source>
        <dbReference type="Proteomes" id="UP000708208"/>
    </source>
</evidence>
<keyword evidence="3" id="KW-1185">Reference proteome</keyword>
<accession>A0A8J2J4J5</accession>
<dbReference type="Proteomes" id="UP000708208">
    <property type="component" value="Unassembled WGS sequence"/>
</dbReference>
<sequence length="33" mass="3494">HAVSLQNSSDPPPAHHQGCGHRRPPISSAHVDT</sequence>
<proteinExistence type="predicted"/>
<evidence type="ECO:0000256" key="1">
    <source>
        <dbReference type="SAM" id="MobiDB-lite"/>
    </source>
</evidence>
<gene>
    <name evidence="2" type="ORF">AFUS01_LOCUS1764</name>
</gene>
<feature type="region of interest" description="Disordered" evidence="1">
    <location>
        <begin position="1"/>
        <end position="33"/>
    </location>
</feature>
<protein>
    <submittedName>
        <fullName evidence="2">Uncharacterized protein</fullName>
    </submittedName>
</protein>
<dbReference type="EMBL" id="CAJVCH010009880">
    <property type="protein sequence ID" value="CAG7667414.1"/>
    <property type="molecule type" value="Genomic_DNA"/>
</dbReference>
<reference evidence="2" key="1">
    <citation type="submission" date="2021-06" db="EMBL/GenBank/DDBJ databases">
        <authorList>
            <person name="Hodson N. C."/>
            <person name="Mongue J. A."/>
            <person name="Jaron S. K."/>
        </authorList>
    </citation>
    <scope>NUCLEOTIDE SEQUENCE</scope>
</reference>
<dbReference type="AlphaFoldDB" id="A0A8J2J4J5"/>
<organism evidence="2 3">
    <name type="scientific">Allacma fusca</name>
    <dbReference type="NCBI Taxonomy" id="39272"/>
    <lineage>
        <taxon>Eukaryota</taxon>
        <taxon>Metazoa</taxon>
        <taxon>Ecdysozoa</taxon>
        <taxon>Arthropoda</taxon>
        <taxon>Hexapoda</taxon>
        <taxon>Collembola</taxon>
        <taxon>Symphypleona</taxon>
        <taxon>Sminthuridae</taxon>
        <taxon>Allacma</taxon>
    </lineage>
</organism>